<gene>
    <name evidence="3" type="ORF">EGD98_02615</name>
</gene>
<keyword evidence="1" id="KW-1133">Transmembrane helix</keyword>
<sequence>MGNGGAPQAVLRPGVIVGVLNGASRALLAGTIVAMLVAPVAWALGAPVVSLSAGLVGLGVLVACLWAVIRHYTVEYRIYEKKIEVTSGLVNRETRIAPRSDVRYVSLSAGTLASQVGGGDVVVDIRRHNTKYRMTLRDIADAERWYDELRPVEGGEPLGRFDRRIGPSVFTVAGYLALGVGAVTALLAGVAVVALPPLSLPLVGLWGVTLWFPVTAWYFIYVAGVEYRVYDDHIERRRIFLGTERSYAIADHIDGVEHIRYVPERAFDVGTVSLELRWRERPFHLRSVDGSSELYQDLRQSA</sequence>
<dbReference type="EMBL" id="RKLQ01000001">
    <property type="protein sequence ID" value="MBX0302560.1"/>
    <property type="molecule type" value="Genomic_DNA"/>
</dbReference>
<name>A0A8J8CBM8_9EURY</name>
<feature type="transmembrane region" description="Helical" evidence="1">
    <location>
        <begin position="210"/>
        <end position="230"/>
    </location>
</feature>
<evidence type="ECO:0000313" key="4">
    <source>
        <dbReference type="Proteomes" id="UP000783863"/>
    </source>
</evidence>
<feature type="transmembrane region" description="Helical" evidence="1">
    <location>
        <begin position="51"/>
        <end position="69"/>
    </location>
</feature>
<organism evidence="3 4">
    <name type="scientific">Haloarcula salinisoli</name>
    <dbReference type="NCBI Taxonomy" id="2487746"/>
    <lineage>
        <taxon>Archaea</taxon>
        <taxon>Methanobacteriati</taxon>
        <taxon>Methanobacteriota</taxon>
        <taxon>Stenosarchaea group</taxon>
        <taxon>Halobacteria</taxon>
        <taxon>Halobacteriales</taxon>
        <taxon>Haloarculaceae</taxon>
        <taxon>Haloarcula</taxon>
    </lineage>
</organism>
<proteinExistence type="predicted"/>
<dbReference type="Pfam" id="PF03703">
    <property type="entry name" value="bPH_2"/>
    <property type="match status" value="1"/>
</dbReference>
<keyword evidence="1" id="KW-0472">Membrane</keyword>
<dbReference type="AlphaFoldDB" id="A0A8J8CBM8"/>
<dbReference type="InterPro" id="IPR005182">
    <property type="entry name" value="YdbS-like_PH"/>
</dbReference>
<evidence type="ECO:0000256" key="1">
    <source>
        <dbReference type="SAM" id="Phobius"/>
    </source>
</evidence>
<protein>
    <submittedName>
        <fullName evidence="3">PH domain-containing protein</fullName>
    </submittedName>
</protein>
<reference evidence="3" key="1">
    <citation type="submission" date="2021-06" db="EMBL/GenBank/DDBJ databases">
        <title>Halomicroarcula sp. F24A a new haloarchaeum isolated from saline soil.</title>
        <authorList>
            <person name="Duran-Viseras A."/>
            <person name="Sanchez-Porro C."/>
            <person name="Ventosa A."/>
        </authorList>
    </citation>
    <scope>NUCLEOTIDE SEQUENCE</scope>
    <source>
        <strain evidence="3">F24A</strain>
    </source>
</reference>
<dbReference type="Proteomes" id="UP000783863">
    <property type="component" value="Unassembled WGS sequence"/>
</dbReference>
<dbReference type="RefSeq" id="WP_220586796.1">
    <property type="nucleotide sequence ID" value="NZ_RKLQ01000001.1"/>
</dbReference>
<accession>A0A8J8CBM8</accession>
<evidence type="ECO:0000313" key="3">
    <source>
        <dbReference type="EMBL" id="MBX0302560.1"/>
    </source>
</evidence>
<keyword evidence="4" id="KW-1185">Reference proteome</keyword>
<feature type="domain" description="YdbS-like PH" evidence="2">
    <location>
        <begin position="72"/>
        <end position="148"/>
    </location>
</feature>
<evidence type="ECO:0000259" key="2">
    <source>
        <dbReference type="Pfam" id="PF03703"/>
    </source>
</evidence>
<feature type="transmembrane region" description="Helical" evidence="1">
    <location>
        <begin position="169"/>
        <end position="198"/>
    </location>
</feature>
<feature type="transmembrane region" description="Helical" evidence="1">
    <location>
        <begin position="26"/>
        <end position="45"/>
    </location>
</feature>
<keyword evidence="1" id="KW-0812">Transmembrane</keyword>
<comment type="caution">
    <text evidence="3">The sequence shown here is derived from an EMBL/GenBank/DDBJ whole genome shotgun (WGS) entry which is preliminary data.</text>
</comment>